<proteinExistence type="inferred from homology"/>
<comment type="caution">
    <text evidence="6">The sequence shown here is derived from an EMBL/GenBank/DDBJ whole genome shotgun (WGS) entry which is preliminary data.</text>
</comment>
<evidence type="ECO:0000256" key="4">
    <source>
        <dbReference type="SAM" id="MobiDB-lite"/>
    </source>
</evidence>
<evidence type="ECO:0000256" key="3">
    <source>
        <dbReference type="ARBA" id="ARBA00022840"/>
    </source>
</evidence>
<name>A0A418VPL5_9PROT</name>
<dbReference type="Pfam" id="PF00004">
    <property type="entry name" value="AAA"/>
    <property type="match status" value="1"/>
</dbReference>
<sequence>MGAGPVSAPRPTNASPPPIPEEAGLAHVRDRLTALAAHPDSLLPPSPSALTLDHPALAHPQLQRLCAAFGLTAFEAQLLLLALGVEISPEIARLCAVCNGGDDRGCATFRLAIALFPGNEWRSLTPTAALRFWDLVAVDPGGGLLDAPLRLSEFTLHWLCGVASRDRALMEWLDPLSGGAVEPMPTSQAVIAGQAAALLGRGDGQSAILLRSPSQEDNAQVARAVAAALGLPLDRLRSEAITVDGSARRTLTRMVLREQALFPSVLLLELDEPDDTAERQAVLAGFVRSVAPATLIVSAPPRFMLPGARLVAYDVAPPTRDEQLTLWRARLGDAVDALGDVLGRFDLRRSDIDAACSAAAAALQANGEEPRPTSSLRVHVTAACRAQRRGSLERFAERLPAAATLDDLVLPTTQHEQLRAIVRDVAHHPALIQRWLAAGGSARGLGLCTLFTGPAGAGKTTAAEALARALDLDLFRIDLSAVVSKYIGETEKQLNRVFDAAEGGASLLLFDESDALFGKRTDVRDSHDRYANQEVSFLLQKLETHRGLVVLTSNLPDALDAAFLRRFRYIVDFPLPGPTQREALWRKILGRVATGEALDFPRLARLNLSGGHISNVALQAAFFAAADGGPVSMEHVQRAAAAEYRKLHRTLTEEDLAV</sequence>
<dbReference type="Proteomes" id="UP000283458">
    <property type="component" value="Unassembled WGS sequence"/>
</dbReference>
<accession>A0A418VPL5</accession>
<reference evidence="6 7" key="1">
    <citation type="submission" date="2018-09" db="EMBL/GenBank/DDBJ databases">
        <authorList>
            <person name="Zhu H."/>
        </authorList>
    </citation>
    <scope>NUCLEOTIDE SEQUENCE [LARGE SCALE GENOMIC DNA]</scope>
    <source>
        <strain evidence="6 7">K2W22B-5</strain>
    </source>
</reference>
<dbReference type="SUPFAM" id="SSF52540">
    <property type="entry name" value="P-loop containing nucleoside triphosphate hydrolases"/>
    <property type="match status" value="1"/>
</dbReference>
<dbReference type="InterPro" id="IPR003593">
    <property type="entry name" value="AAA+_ATPase"/>
</dbReference>
<dbReference type="CDD" id="cd19481">
    <property type="entry name" value="RecA-like_protease"/>
    <property type="match status" value="1"/>
</dbReference>
<dbReference type="AlphaFoldDB" id="A0A418VPL5"/>
<dbReference type="GO" id="GO:0005524">
    <property type="term" value="F:ATP binding"/>
    <property type="evidence" value="ECO:0007669"/>
    <property type="project" value="UniProtKB-KW"/>
</dbReference>
<evidence type="ECO:0000313" key="6">
    <source>
        <dbReference type="EMBL" id="RJF78202.1"/>
    </source>
</evidence>
<keyword evidence="7" id="KW-1185">Reference proteome</keyword>
<evidence type="ECO:0000313" key="7">
    <source>
        <dbReference type="Proteomes" id="UP000283458"/>
    </source>
</evidence>
<protein>
    <submittedName>
        <fullName evidence="6">ATP-binding protein</fullName>
    </submittedName>
</protein>
<comment type="similarity">
    <text evidence="1">Belongs to the AAA ATPase family.</text>
</comment>
<evidence type="ECO:0000259" key="5">
    <source>
        <dbReference type="SMART" id="SM00382"/>
    </source>
</evidence>
<organism evidence="6 7">
    <name type="scientific">Azospirillum cavernae</name>
    <dbReference type="NCBI Taxonomy" id="2320860"/>
    <lineage>
        <taxon>Bacteria</taxon>
        <taxon>Pseudomonadati</taxon>
        <taxon>Pseudomonadota</taxon>
        <taxon>Alphaproteobacteria</taxon>
        <taxon>Rhodospirillales</taxon>
        <taxon>Azospirillaceae</taxon>
        <taxon>Azospirillum</taxon>
    </lineage>
</organism>
<evidence type="ECO:0000256" key="2">
    <source>
        <dbReference type="ARBA" id="ARBA00022741"/>
    </source>
</evidence>
<dbReference type="EMBL" id="QYUL01000004">
    <property type="protein sequence ID" value="RJF78202.1"/>
    <property type="molecule type" value="Genomic_DNA"/>
</dbReference>
<gene>
    <name evidence="6" type="ORF">D3877_24095</name>
</gene>
<keyword evidence="2" id="KW-0547">Nucleotide-binding</keyword>
<dbReference type="SMART" id="SM00382">
    <property type="entry name" value="AAA"/>
    <property type="match status" value="1"/>
</dbReference>
<dbReference type="Gene3D" id="3.40.50.300">
    <property type="entry name" value="P-loop containing nucleotide triphosphate hydrolases"/>
    <property type="match status" value="1"/>
</dbReference>
<evidence type="ECO:0000256" key="1">
    <source>
        <dbReference type="ARBA" id="ARBA00006914"/>
    </source>
</evidence>
<feature type="region of interest" description="Disordered" evidence="4">
    <location>
        <begin position="1"/>
        <end position="22"/>
    </location>
</feature>
<dbReference type="InterPro" id="IPR050221">
    <property type="entry name" value="26S_Proteasome_ATPase"/>
</dbReference>
<dbReference type="Pfam" id="PF22977">
    <property type="entry name" value="WHD"/>
    <property type="match status" value="1"/>
</dbReference>
<dbReference type="GO" id="GO:0016887">
    <property type="term" value="F:ATP hydrolysis activity"/>
    <property type="evidence" value="ECO:0007669"/>
    <property type="project" value="InterPro"/>
</dbReference>
<dbReference type="InterPro" id="IPR054472">
    <property type="entry name" value="WHD"/>
</dbReference>
<dbReference type="InterPro" id="IPR027417">
    <property type="entry name" value="P-loop_NTPase"/>
</dbReference>
<dbReference type="PANTHER" id="PTHR23073">
    <property type="entry name" value="26S PROTEASOME REGULATORY SUBUNIT"/>
    <property type="match status" value="1"/>
</dbReference>
<dbReference type="InterPro" id="IPR003959">
    <property type="entry name" value="ATPase_AAA_core"/>
</dbReference>
<feature type="domain" description="AAA+ ATPase" evidence="5">
    <location>
        <begin position="445"/>
        <end position="577"/>
    </location>
</feature>
<keyword evidence="3 6" id="KW-0067">ATP-binding</keyword>